<feature type="transmembrane region" description="Helical" evidence="9">
    <location>
        <begin position="262"/>
        <end position="286"/>
    </location>
</feature>
<keyword evidence="3" id="KW-1003">Cell membrane</keyword>
<feature type="transmembrane region" description="Helical" evidence="9">
    <location>
        <begin position="37"/>
        <end position="57"/>
    </location>
</feature>
<comment type="similarity">
    <text evidence="8">Belongs to the binding-protein-dependent transport system permease family. LivHM subfamily.</text>
</comment>
<gene>
    <name evidence="10" type="ORF">METZ01_LOCUS240765</name>
</gene>
<feature type="transmembrane region" description="Helical" evidence="9">
    <location>
        <begin position="141"/>
        <end position="165"/>
    </location>
</feature>
<evidence type="ECO:0000256" key="5">
    <source>
        <dbReference type="ARBA" id="ARBA00022970"/>
    </source>
</evidence>
<comment type="subcellular location">
    <subcellularLocation>
        <location evidence="1">Cell membrane</location>
        <topology evidence="1">Multi-pass membrane protein</topology>
    </subcellularLocation>
</comment>
<evidence type="ECO:0000313" key="10">
    <source>
        <dbReference type="EMBL" id="SVB87911.1"/>
    </source>
</evidence>
<accession>A0A382HN39</accession>
<evidence type="ECO:0000256" key="1">
    <source>
        <dbReference type="ARBA" id="ARBA00004651"/>
    </source>
</evidence>
<evidence type="ECO:0000256" key="6">
    <source>
        <dbReference type="ARBA" id="ARBA00022989"/>
    </source>
</evidence>
<dbReference type="AlphaFoldDB" id="A0A382HN39"/>
<keyword evidence="7 9" id="KW-0472">Membrane</keyword>
<evidence type="ECO:0000256" key="9">
    <source>
        <dbReference type="SAM" id="Phobius"/>
    </source>
</evidence>
<feature type="transmembrane region" description="Helical" evidence="9">
    <location>
        <begin position="88"/>
        <end position="108"/>
    </location>
</feature>
<organism evidence="10">
    <name type="scientific">marine metagenome</name>
    <dbReference type="NCBI Taxonomy" id="408172"/>
    <lineage>
        <taxon>unclassified sequences</taxon>
        <taxon>metagenomes</taxon>
        <taxon>ecological metagenomes</taxon>
    </lineage>
</organism>
<evidence type="ECO:0000256" key="2">
    <source>
        <dbReference type="ARBA" id="ARBA00022448"/>
    </source>
</evidence>
<dbReference type="Pfam" id="PF02653">
    <property type="entry name" value="BPD_transp_2"/>
    <property type="match status" value="1"/>
</dbReference>
<evidence type="ECO:0000256" key="8">
    <source>
        <dbReference type="ARBA" id="ARBA00037998"/>
    </source>
</evidence>
<dbReference type="EMBL" id="UINC01061876">
    <property type="protein sequence ID" value="SVB87911.1"/>
    <property type="molecule type" value="Genomic_DNA"/>
</dbReference>
<sequence>MNEFVFVIEVLIAGLLSGVMYSLVALGFVLIFKASGVFNFAQGAMVLFAALTFARFLEMGINFWLAAAIALVVMMVMAVVIERVMLRPLVAQPVIILFMATIGLNYFLEGMAQAVWDSQVHALELGIEDVPWESVMDATGILVSLFDVWAAVICGVLVLVLAFFFQKGRIGRALRAVADDNQAAMSVGIPLQMIWAIVWATAGIVALVAGALWGQRLGVQFSISLVALKALPVLILGGFNSIAGAIIGGLIIGAAEKLAEVYLGPIIGGGIEAWFAYFIAMLFLMFRPHGLFGEELIERV</sequence>
<dbReference type="PANTHER" id="PTHR11795">
    <property type="entry name" value="BRANCHED-CHAIN AMINO ACID TRANSPORT SYSTEM PERMEASE PROTEIN LIVH"/>
    <property type="match status" value="1"/>
</dbReference>
<proteinExistence type="inferred from homology"/>
<evidence type="ECO:0000256" key="7">
    <source>
        <dbReference type="ARBA" id="ARBA00023136"/>
    </source>
</evidence>
<feature type="transmembrane region" description="Helical" evidence="9">
    <location>
        <begin position="193"/>
        <end position="213"/>
    </location>
</feature>
<keyword evidence="6 9" id="KW-1133">Transmembrane helix</keyword>
<dbReference type="GO" id="GO:0022857">
    <property type="term" value="F:transmembrane transporter activity"/>
    <property type="evidence" value="ECO:0007669"/>
    <property type="project" value="InterPro"/>
</dbReference>
<evidence type="ECO:0000256" key="4">
    <source>
        <dbReference type="ARBA" id="ARBA00022692"/>
    </source>
</evidence>
<feature type="transmembrane region" description="Helical" evidence="9">
    <location>
        <begin position="63"/>
        <end position="81"/>
    </location>
</feature>
<dbReference type="CDD" id="cd06582">
    <property type="entry name" value="TM_PBP1_LivH_like"/>
    <property type="match status" value="1"/>
</dbReference>
<dbReference type="PANTHER" id="PTHR11795:SF451">
    <property type="entry name" value="ABC TRANSPORTER PERMEASE PROTEIN"/>
    <property type="match status" value="1"/>
</dbReference>
<evidence type="ECO:0000256" key="3">
    <source>
        <dbReference type="ARBA" id="ARBA00022475"/>
    </source>
</evidence>
<name>A0A382HN39_9ZZZZ</name>
<keyword evidence="5" id="KW-0029">Amino-acid transport</keyword>
<dbReference type="InterPro" id="IPR001851">
    <property type="entry name" value="ABC_transp_permease"/>
</dbReference>
<dbReference type="GO" id="GO:0006865">
    <property type="term" value="P:amino acid transport"/>
    <property type="evidence" value="ECO:0007669"/>
    <property type="project" value="UniProtKB-KW"/>
</dbReference>
<keyword evidence="2" id="KW-0813">Transport</keyword>
<evidence type="ECO:0008006" key="11">
    <source>
        <dbReference type="Google" id="ProtNLM"/>
    </source>
</evidence>
<reference evidence="10" key="1">
    <citation type="submission" date="2018-05" db="EMBL/GenBank/DDBJ databases">
        <authorList>
            <person name="Lanie J.A."/>
            <person name="Ng W.-L."/>
            <person name="Kazmierczak K.M."/>
            <person name="Andrzejewski T.M."/>
            <person name="Davidsen T.M."/>
            <person name="Wayne K.J."/>
            <person name="Tettelin H."/>
            <person name="Glass J.I."/>
            <person name="Rusch D."/>
            <person name="Podicherti R."/>
            <person name="Tsui H.-C.T."/>
            <person name="Winkler M.E."/>
        </authorList>
    </citation>
    <scope>NUCLEOTIDE SEQUENCE</scope>
</reference>
<dbReference type="GO" id="GO:0005886">
    <property type="term" value="C:plasma membrane"/>
    <property type="evidence" value="ECO:0007669"/>
    <property type="project" value="UniProtKB-SubCell"/>
</dbReference>
<feature type="transmembrane region" description="Helical" evidence="9">
    <location>
        <begin position="233"/>
        <end position="255"/>
    </location>
</feature>
<dbReference type="InterPro" id="IPR052157">
    <property type="entry name" value="BCAA_transport_permease"/>
</dbReference>
<feature type="transmembrane region" description="Helical" evidence="9">
    <location>
        <begin position="6"/>
        <end position="30"/>
    </location>
</feature>
<protein>
    <recommendedName>
        <fullName evidence="11">Branched-chain amino acid ABC transporter permease</fullName>
    </recommendedName>
</protein>
<keyword evidence="4 9" id="KW-0812">Transmembrane</keyword>